<evidence type="ECO:0000256" key="1">
    <source>
        <dbReference type="SAM" id="MobiDB-lite"/>
    </source>
</evidence>
<evidence type="ECO:0000313" key="6">
    <source>
        <dbReference type="Proteomes" id="UP000186883"/>
    </source>
</evidence>
<dbReference type="EMBL" id="LOBU02000022">
    <property type="protein sequence ID" value="OKA04337.1"/>
    <property type="molecule type" value="Genomic_DNA"/>
</dbReference>
<evidence type="ECO:0000313" key="4">
    <source>
        <dbReference type="EMBL" id="OKA04337.1"/>
    </source>
</evidence>
<feature type="chain" id="PRO_5007598011" description="DUF3558 domain-containing protein" evidence="2">
    <location>
        <begin position="23"/>
        <end position="208"/>
    </location>
</feature>
<dbReference type="Pfam" id="PF12079">
    <property type="entry name" value="DUF3558"/>
    <property type="match status" value="1"/>
</dbReference>
<feature type="compositionally biased region" description="Low complexity" evidence="1">
    <location>
        <begin position="38"/>
        <end position="50"/>
    </location>
</feature>
<evidence type="ECO:0000256" key="2">
    <source>
        <dbReference type="SAM" id="SignalP"/>
    </source>
</evidence>
<organism evidence="3 5">
    <name type="scientific">Amycolatopsis regifaucium</name>
    <dbReference type="NCBI Taxonomy" id="546365"/>
    <lineage>
        <taxon>Bacteria</taxon>
        <taxon>Bacillati</taxon>
        <taxon>Actinomycetota</taxon>
        <taxon>Actinomycetes</taxon>
        <taxon>Pseudonocardiales</taxon>
        <taxon>Pseudonocardiaceae</taxon>
        <taxon>Amycolatopsis</taxon>
    </lineage>
</organism>
<dbReference type="RefSeq" id="WP_061989517.1">
    <property type="nucleotide sequence ID" value="NZ_LQCI01000002.1"/>
</dbReference>
<dbReference type="EMBL" id="LQCI01000002">
    <property type="protein sequence ID" value="KZB88162.1"/>
    <property type="molecule type" value="Genomic_DNA"/>
</dbReference>
<dbReference type="InterPro" id="IPR024520">
    <property type="entry name" value="DUF3558"/>
</dbReference>
<dbReference type="Proteomes" id="UP000076321">
    <property type="component" value="Unassembled WGS sequence"/>
</dbReference>
<feature type="region of interest" description="Disordered" evidence="1">
    <location>
        <begin position="27"/>
        <end position="55"/>
    </location>
</feature>
<proteinExistence type="predicted"/>
<reference evidence="3 5" key="1">
    <citation type="submission" date="2015-12" db="EMBL/GenBank/DDBJ databases">
        <title>Amycolatopsis regifaucium genome sequencing and assembly.</title>
        <authorList>
            <person name="Mayilraj S."/>
        </authorList>
    </citation>
    <scope>NUCLEOTIDE SEQUENCE [LARGE SCALE GENOMIC DNA]</scope>
    <source>
        <strain evidence="3 5">GY080</strain>
    </source>
</reference>
<name>A0A154MV60_9PSEU</name>
<dbReference type="PROSITE" id="PS51257">
    <property type="entry name" value="PROKAR_LIPOPROTEIN"/>
    <property type="match status" value="1"/>
</dbReference>
<feature type="signal peptide" evidence="2">
    <location>
        <begin position="1"/>
        <end position="22"/>
    </location>
</feature>
<dbReference type="AlphaFoldDB" id="A0A154MV60"/>
<protein>
    <recommendedName>
        <fullName evidence="7">DUF3558 domain-containing protein</fullName>
    </recommendedName>
</protein>
<evidence type="ECO:0000313" key="3">
    <source>
        <dbReference type="EMBL" id="KZB88162.1"/>
    </source>
</evidence>
<dbReference type="Proteomes" id="UP000186883">
    <property type="component" value="Unassembled WGS sequence"/>
</dbReference>
<accession>A0A154MV60</accession>
<evidence type="ECO:0000313" key="5">
    <source>
        <dbReference type="Proteomes" id="UP000076321"/>
    </source>
</evidence>
<reference evidence="4 6" key="2">
    <citation type="submission" date="2016-11" db="EMBL/GenBank/DDBJ databases">
        <title>Genome sequencing of Amycolatopsis regifaucium.</title>
        <authorList>
            <person name="Mayilraj S."/>
            <person name="Kaur N."/>
        </authorList>
    </citation>
    <scope>NUCLEOTIDE SEQUENCE [LARGE SCALE GENOMIC DNA]</scope>
    <source>
        <strain evidence="4 6">GY080</strain>
    </source>
</reference>
<feature type="compositionally biased region" description="Polar residues" evidence="1">
    <location>
        <begin position="28"/>
        <end position="37"/>
    </location>
</feature>
<comment type="caution">
    <text evidence="3">The sequence shown here is derived from an EMBL/GenBank/DDBJ whole genome shotgun (WGS) entry which is preliminary data.</text>
</comment>
<gene>
    <name evidence="4" type="ORF">ATP06_0230965</name>
    <name evidence="3" type="ORF">AVL48_19545</name>
</gene>
<sequence length="208" mass="21041">MPNVLRNRAAAVALMLVSVAVAGCTGETPGTPSPTQGPATSSVSSASPADPNVPKVTDPLDATAFVSDVCKLLPAAAAADLGFTEPGAPKSDTGNPACSWGIRGKADSLQIILGSGNREKGMGGLAGLHKAKETGQLKFLEPGPEVDGYPTVYYGLQDRRARGNCDLSVGVADDLAISAQAEGYDNEQDSCGTAQKVASALIKTLKGA</sequence>
<keyword evidence="2" id="KW-0732">Signal</keyword>
<evidence type="ECO:0008006" key="7">
    <source>
        <dbReference type="Google" id="ProtNLM"/>
    </source>
</evidence>
<dbReference type="OrthoDB" id="3637277at2"/>
<keyword evidence="6" id="KW-1185">Reference proteome</keyword>